<dbReference type="GO" id="GO:0000156">
    <property type="term" value="F:phosphorelay response regulator activity"/>
    <property type="evidence" value="ECO:0007669"/>
    <property type="project" value="InterPro"/>
</dbReference>
<dbReference type="Gene3D" id="2.40.50.1020">
    <property type="entry name" value="LytTr DNA-binding domain"/>
    <property type="match status" value="1"/>
</dbReference>
<feature type="domain" description="HTH LytTR-type" evidence="3">
    <location>
        <begin position="154"/>
        <end position="241"/>
    </location>
</feature>
<sequence length="248" mass="28129">MAGDMGRRKDDVVLSVSVVEDDDDCRTQMCGFLQRYGRENGERVEVTSYADGEDIAARYKPGCDIILMDIEMRFMNGMDAAAEIRRTDDAVIIIFVTNAPQYAMKGYEVGAFDYILKPMTYGTFRQHFERAVRSLRKKQGSFVTLPMAGGFQRVRTDAIRYVEVRDHTLVLHTTNGDMAARVTMRELEEKLDGSVFFRCNKMFLINLDYVDGLDGSDVIIGDETVIVSRARRKPLLDALNDRMGETTL</sequence>
<keyword evidence="1" id="KW-0597">Phosphoprotein</keyword>
<evidence type="ECO:0000313" key="5">
    <source>
        <dbReference type="Proteomes" id="UP000593943"/>
    </source>
</evidence>
<dbReference type="EMBL" id="CP062938">
    <property type="protein sequence ID" value="QOL32816.1"/>
    <property type="molecule type" value="Genomic_DNA"/>
</dbReference>
<dbReference type="Gene3D" id="3.40.50.2300">
    <property type="match status" value="1"/>
</dbReference>
<feature type="modified residue" description="4-aspartylphosphate" evidence="1">
    <location>
        <position position="69"/>
    </location>
</feature>
<gene>
    <name evidence="4" type="ORF">BE0216_10510</name>
</gene>
<dbReference type="Pfam" id="PF04397">
    <property type="entry name" value="LytTR"/>
    <property type="match status" value="1"/>
</dbReference>
<dbReference type="GO" id="GO:0003677">
    <property type="term" value="F:DNA binding"/>
    <property type="evidence" value="ECO:0007669"/>
    <property type="project" value="InterPro"/>
</dbReference>
<protein>
    <submittedName>
        <fullName evidence="4">Response regulator transcription factor</fullName>
    </submittedName>
</protein>
<dbReference type="KEGG" id="beu:BE0216_10510"/>
<dbReference type="SUPFAM" id="SSF52172">
    <property type="entry name" value="CheY-like"/>
    <property type="match status" value="1"/>
</dbReference>
<dbReference type="PROSITE" id="PS50110">
    <property type="entry name" value="RESPONSE_REGULATORY"/>
    <property type="match status" value="1"/>
</dbReference>
<dbReference type="InterPro" id="IPR001789">
    <property type="entry name" value="Sig_transdc_resp-reg_receiver"/>
</dbReference>
<dbReference type="Proteomes" id="UP000593943">
    <property type="component" value="Chromosome"/>
</dbReference>
<evidence type="ECO:0000259" key="3">
    <source>
        <dbReference type="PROSITE" id="PS50930"/>
    </source>
</evidence>
<keyword evidence="5" id="KW-1185">Reference proteome</keyword>
<evidence type="ECO:0000256" key="1">
    <source>
        <dbReference type="PROSITE-ProRule" id="PRU00169"/>
    </source>
</evidence>
<dbReference type="PANTHER" id="PTHR37299:SF1">
    <property type="entry name" value="STAGE 0 SPORULATION PROTEIN A HOMOLOG"/>
    <property type="match status" value="1"/>
</dbReference>
<feature type="domain" description="Response regulatory" evidence="2">
    <location>
        <begin position="15"/>
        <end position="132"/>
    </location>
</feature>
<dbReference type="PANTHER" id="PTHR37299">
    <property type="entry name" value="TRANSCRIPTIONAL REGULATOR-RELATED"/>
    <property type="match status" value="1"/>
</dbReference>
<dbReference type="InterPro" id="IPR007492">
    <property type="entry name" value="LytTR_DNA-bd_dom"/>
</dbReference>
<proteinExistence type="predicted"/>
<organism evidence="4 5">
    <name type="scientific">Bifidobacterium eulemuris</name>
    <dbReference type="NCBI Taxonomy" id="1765219"/>
    <lineage>
        <taxon>Bacteria</taxon>
        <taxon>Bacillati</taxon>
        <taxon>Actinomycetota</taxon>
        <taxon>Actinomycetes</taxon>
        <taxon>Bifidobacteriales</taxon>
        <taxon>Bifidobacteriaceae</taxon>
        <taxon>Bifidobacterium</taxon>
    </lineage>
</organism>
<evidence type="ECO:0000259" key="2">
    <source>
        <dbReference type="PROSITE" id="PS50110"/>
    </source>
</evidence>
<dbReference type="SMART" id="SM00850">
    <property type="entry name" value="LytTR"/>
    <property type="match status" value="1"/>
</dbReference>
<dbReference type="InterPro" id="IPR046947">
    <property type="entry name" value="LytR-like"/>
</dbReference>
<dbReference type="RefSeq" id="WP_158217252.1">
    <property type="nucleotide sequence ID" value="NZ_CP062938.1"/>
</dbReference>
<dbReference type="PROSITE" id="PS50930">
    <property type="entry name" value="HTH_LYTTR"/>
    <property type="match status" value="1"/>
</dbReference>
<dbReference type="OrthoDB" id="236568at2"/>
<name>A0A7L9SSM1_9BIFI</name>
<dbReference type="SMART" id="SM00448">
    <property type="entry name" value="REC"/>
    <property type="match status" value="1"/>
</dbReference>
<accession>A0A7L9SSM1</accession>
<dbReference type="InterPro" id="IPR011006">
    <property type="entry name" value="CheY-like_superfamily"/>
</dbReference>
<dbReference type="Pfam" id="PF00072">
    <property type="entry name" value="Response_reg"/>
    <property type="match status" value="1"/>
</dbReference>
<reference evidence="4 5" key="1">
    <citation type="submission" date="2020-10" db="EMBL/GenBank/DDBJ databases">
        <title>Genome sequencing of Bifidobacterium eulemuris_DSMZ_100216.</title>
        <authorList>
            <person name="Kim J."/>
        </authorList>
    </citation>
    <scope>NUCLEOTIDE SEQUENCE [LARGE SCALE GENOMIC DNA]</scope>
    <source>
        <strain evidence="4 5">DSM 100216</strain>
    </source>
</reference>
<evidence type="ECO:0000313" key="4">
    <source>
        <dbReference type="EMBL" id="QOL32816.1"/>
    </source>
</evidence>
<dbReference type="AlphaFoldDB" id="A0A7L9SSM1"/>